<dbReference type="CDD" id="cd01960">
    <property type="entry name" value="nsLTP1"/>
    <property type="match status" value="1"/>
</dbReference>
<evidence type="ECO:0000256" key="3">
    <source>
        <dbReference type="SAM" id="SignalP"/>
    </source>
</evidence>
<evidence type="ECO:0000259" key="4">
    <source>
        <dbReference type="SMART" id="SM00499"/>
    </source>
</evidence>
<dbReference type="OrthoDB" id="1876592at2759"/>
<dbReference type="InterPro" id="IPR036312">
    <property type="entry name" value="Bifun_inhib/LTP/seed_sf"/>
</dbReference>
<dbReference type="Pfam" id="PF14368">
    <property type="entry name" value="LTP_2"/>
    <property type="match status" value="1"/>
</dbReference>
<evidence type="ECO:0000256" key="1">
    <source>
        <dbReference type="ARBA" id="ARBA00009748"/>
    </source>
</evidence>
<protein>
    <recommendedName>
        <fullName evidence="4">Bifunctional inhibitor/plant lipid transfer protein/seed storage helical domain-containing protein</fullName>
    </recommendedName>
</protein>
<dbReference type="SUPFAM" id="SSF47699">
    <property type="entry name" value="Bifunctional inhibitor/lipid-transfer protein/seed storage 2S albumin"/>
    <property type="match status" value="1"/>
</dbReference>
<name>A0A835JJP3_9ROSI</name>
<dbReference type="PANTHER" id="PTHR33076">
    <property type="entry name" value="NON-SPECIFIC LIPID-TRANSFER PROTEIN 2-RELATED"/>
    <property type="match status" value="1"/>
</dbReference>
<evidence type="ECO:0000313" key="6">
    <source>
        <dbReference type="Proteomes" id="UP000657918"/>
    </source>
</evidence>
<organism evidence="5 6">
    <name type="scientific">Salix dunnii</name>
    <dbReference type="NCBI Taxonomy" id="1413687"/>
    <lineage>
        <taxon>Eukaryota</taxon>
        <taxon>Viridiplantae</taxon>
        <taxon>Streptophyta</taxon>
        <taxon>Embryophyta</taxon>
        <taxon>Tracheophyta</taxon>
        <taxon>Spermatophyta</taxon>
        <taxon>Magnoliopsida</taxon>
        <taxon>eudicotyledons</taxon>
        <taxon>Gunneridae</taxon>
        <taxon>Pentapetalae</taxon>
        <taxon>rosids</taxon>
        <taxon>fabids</taxon>
        <taxon>Malpighiales</taxon>
        <taxon>Salicaceae</taxon>
        <taxon>Saliceae</taxon>
        <taxon>Salix</taxon>
    </lineage>
</organism>
<dbReference type="InterPro" id="IPR000528">
    <property type="entry name" value="Plant_nsLTP"/>
</dbReference>
<keyword evidence="3" id="KW-0732">Signal</keyword>
<evidence type="ECO:0000313" key="5">
    <source>
        <dbReference type="EMBL" id="KAF9672135.1"/>
    </source>
</evidence>
<comment type="similarity">
    <text evidence="1">Belongs to the plant LTP family.</text>
</comment>
<dbReference type="EMBL" id="JADGMS010000011">
    <property type="protein sequence ID" value="KAF9672135.1"/>
    <property type="molecule type" value="Genomic_DNA"/>
</dbReference>
<sequence>MEKKTVGGLIAFWLMISSVSGNTGVANEICKEAMTKLLNCLAFLTTTAPSPSLSCCEAVGWVNQHAITRQDRRDLCKCLKSAALAYKVDPTRSKELPDVCKVPVPVPIIPQIDCDKIQSSID</sequence>
<dbReference type="PRINTS" id="PR00382">
    <property type="entry name" value="LIPIDTRNSFER"/>
</dbReference>
<keyword evidence="6" id="KW-1185">Reference proteome</keyword>
<gene>
    <name evidence="5" type="ORF">SADUNF_Sadunf11G0009200</name>
</gene>
<reference evidence="5 6" key="1">
    <citation type="submission" date="2020-10" db="EMBL/GenBank/DDBJ databases">
        <title>Plant Genome Project.</title>
        <authorList>
            <person name="Zhang R.-G."/>
        </authorList>
    </citation>
    <scope>NUCLEOTIDE SEQUENCE [LARGE SCALE GENOMIC DNA]</scope>
    <source>
        <strain evidence="5">FAFU-HL-1</strain>
        <tissue evidence="5">Leaf</tissue>
    </source>
</reference>
<comment type="caution">
    <text evidence="5">The sequence shown here is derived from an EMBL/GenBank/DDBJ whole genome shotgun (WGS) entry which is preliminary data.</text>
</comment>
<feature type="domain" description="Bifunctional inhibitor/plant lipid transfer protein/seed storage helical" evidence="4">
    <location>
        <begin position="30"/>
        <end position="114"/>
    </location>
</feature>
<dbReference type="Gene3D" id="1.10.110.10">
    <property type="entry name" value="Plant lipid-transfer and hydrophobic proteins"/>
    <property type="match status" value="1"/>
</dbReference>
<feature type="chain" id="PRO_5032548668" description="Bifunctional inhibitor/plant lipid transfer protein/seed storage helical domain-containing protein" evidence="3">
    <location>
        <begin position="22"/>
        <end position="122"/>
    </location>
</feature>
<keyword evidence="2" id="KW-1015">Disulfide bond</keyword>
<feature type="signal peptide" evidence="3">
    <location>
        <begin position="1"/>
        <end position="21"/>
    </location>
</feature>
<dbReference type="SMART" id="SM00499">
    <property type="entry name" value="AAI"/>
    <property type="match status" value="1"/>
</dbReference>
<evidence type="ECO:0000256" key="2">
    <source>
        <dbReference type="ARBA" id="ARBA00023157"/>
    </source>
</evidence>
<dbReference type="GO" id="GO:0008289">
    <property type="term" value="F:lipid binding"/>
    <property type="evidence" value="ECO:0007669"/>
    <property type="project" value="InterPro"/>
</dbReference>
<dbReference type="GO" id="GO:0006869">
    <property type="term" value="P:lipid transport"/>
    <property type="evidence" value="ECO:0007669"/>
    <property type="project" value="InterPro"/>
</dbReference>
<dbReference type="InterPro" id="IPR016140">
    <property type="entry name" value="Bifunc_inhib/LTP/seed_store"/>
</dbReference>
<accession>A0A835JJP3</accession>
<dbReference type="AlphaFoldDB" id="A0A835JJP3"/>
<dbReference type="Proteomes" id="UP000657918">
    <property type="component" value="Chromosome 11"/>
</dbReference>
<proteinExistence type="inferred from homology"/>